<dbReference type="EMBL" id="SLUN01000023">
    <property type="protein sequence ID" value="TCL62775.1"/>
    <property type="molecule type" value="Genomic_DNA"/>
</dbReference>
<evidence type="ECO:0000313" key="2">
    <source>
        <dbReference type="Proteomes" id="UP000295008"/>
    </source>
</evidence>
<dbReference type="RefSeq" id="WP_132015569.1">
    <property type="nucleotide sequence ID" value="NZ_SLUN01000023.1"/>
</dbReference>
<dbReference type="OrthoDB" id="573733at2"/>
<sequence length="75" mass="8645">MKPKIQLSKEQRAAMQKCIQEYFFTVRDEEIGDLAALLLLDFVTEKLGPVYYNQGVQDCVALMKDKLDDLYGLEL</sequence>
<name>A0A4R1RAL1_HYDET</name>
<keyword evidence="2" id="KW-1185">Reference proteome</keyword>
<dbReference type="Proteomes" id="UP000295008">
    <property type="component" value="Unassembled WGS sequence"/>
</dbReference>
<dbReference type="Pfam" id="PF09932">
    <property type="entry name" value="DUF2164"/>
    <property type="match status" value="1"/>
</dbReference>
<proteinExistence type="predicted"/>
<gene>
    <name evidence="1" type="ORF">EDC14_102355</name>
</gene>
<comment type="caution">
    <text evidence="1">The sequence shown here is derived from an EMBL/GenBank/DDBJ whole genome shotgun (WGS) entry which is preliminary data.</text>
</comment>
<organism evidence="1 2">
    <name type="scientific">Hydrogenispora ethanolica</name>
    <dbReference type="NCBI Taxonomy" id="1082276"/>
    <lineage>
        <taxon>Bacteria</taxon>
        <taxon>Bacillati</taxon>
        <taxon>Bacillota</taxon>
        <taxon>Hydrogenispora</taxon>
    </lineage>
</organism>
<dbReference type="InterPro" id="IPR018680">
    <property type="entry name" value="DUF2164"/>
</dbReference>
<reference evidence="1 2" key="1">
    <citation type="submission" date="2019-03" db="EMBL/GenBank/DDBJ databases">
        <title>Genomic Encyclopedia of Type Strains, Phase IV (KMG-IV): sequencing the most valuable type-strain genomes for metagenomic binning, comparative biology and taxonomic classification.</title>
        <authorList>
            <person name="Goeker M."/>
        </authorList>
    </citation>
    <scope>NUCLEOTIDE SEQUENCE [LARGE SCALE GENOMIC DNA]</scope>
    <source>
        <strain evidence="1 2">LX-B</strain>
    </source>
</reference>
<protein>
    <submittedName>
        <fullName evidence="1">Uncharacterized protein (DUF2164 family)</fullName>
    </submittedName>
</protein>
<evidence type="ECO:0000313" key="1">
    <source>
        <dbReference type="EMBL" id="TCL62775.1"/>
    </source>
</evidence>
<accession>A0A4R1RAL1</accession>
<dbReference type="AlphaFoldDB" id="A0A4R1RAL1"/>